<accession>A0ABT5VJL9</accession>
<feature type="region of interest" description="Disordered" evidence="1">
    <location>
        <begin position="212"/>
        <end position="232"/>
    </location>
</feature>
<dbReference type="CDD" id="cd03024">
    <property type="entry name" value="DsbA_FrnE"/>
    <property type="match status" value="1"/>
</dbReference>
<keyword evidence="4" id="KW-1185">Reference proteome</keyword>
<dbReference type="InterPro" id="IPR001853">
    <property type="entry name" value="DSBA-like_thioredoxin_dom"/>
</dbReference>
<evidence type="ECO:0000256" key="1">
    <source>
        <dbReference type="SAM" id="MobiDB-lite"/>
    </source>
</evidence>
<dbReference type="PANTHER" id="PTHR13887:SF41">
    <property type="entry name" value="THIOREDOXIN SUPERFAMILY PROTEIN"/>
    <property type="match status" value="1"/>
</dbReference>
<name>A0ABT5VJL9_9BACI</name>
<dbReference type="PANTHER" id="PTHR13887">
    <property type="entry name" value="GLUTATHIONE S-TRANSFERASE KAPPA"/>
    <property type="match status" value="1"/>
</dbReference>
<evidence type="ECO:0000313" key="3">
    <source>
        <dbReference type="EMBL" id="MDE5414449.1"/>
    </source>
</evidence>
<comment type="caution">
    <text evidence="3">The sequence shown here is derived from an EMBL/GenBank/DDBJ whole genome shotgun (WGS) entry which is preliminary data.</text>
</comment>
<dbReference type="InterPro" id="IPR036249">
    <property type="entry name" value="Thioredoxin-like_sf"/>
</dbReference>
<dbReference type="Pfam" id="PF01323">
    <property type="entry name" value="DSBA"/>
    <property type="match status" value="1"/>
</dbReference>
<gene>
    <name evidence="3" type="ORF">N7Z68_13800</name>
</gene>
<organism evidence="3 4">
    <name type="scientific">Alkalihalobacterium chitinilyticum</name>
    <dbReference type="NCBI Taxonomy" id="2980103"/>
    <lineage>
        <taxon>Bacteria</taxon>
        <taxon>Bacillati</taxon>
        <taxon>Bacillota</taxon>
        <taxon>Bacilli</taxon>
        <taxon>Bacillales</taxon>
        <taxon>Bacillaceae</taxon>
        <taxon>Alkalihalobacterium</taxon>
    </lineage>
</organism>
<dbReference type="Gene3D" id="3.40.30.10">
    <property type="entry name" value="Glutaredoxin"/>
    <property type="match status" value="1"/>
</dbReference>
<sequence>MKIEVWSDYVCPFCYIGKRHLESALENFSHRDEVEVKFKSYELDPHASHNTNESMYEILSKKYGMSVEEAKKMTDGVAAQAKTVGLDFDFDQMIRTNTLDAHRLAKFAESKGKDKEVAEDLLKAYFIEAKHIGDHTTLEELAVNAGLDVNDVKKVLNSNAFEEEVRSDEAKAKNIGVQGVPFFVINDKYAISGAQPTETFLNALQKVWEEENGESPLKPLTSAGDQGATCTDDRCDY</sequence>
<evidence type="ECO:0000259" key="2">
    <source>
        <dbReference type="Pfam" id="PF01323"/>
    </source>
</evidence>
<dbReference type="Proteomes" id="UP001148125">
    <property type="component" value="Unassembled WGS sequence"/>
</dbReference>
<protein>
    <submittedName>
        <fullName evidence="3">DsbA family oxidoreductase</fullName>
    </submittedName>
</protein>
<reference evidence="3" key="1">
    <citation type="submission" date="2024-05" db="EMBL/GenBank/DDBJ databases">
        <title>Alkalihalobacillus sp. strain MEB203 novel alkaliphilic bacterium from Lonar Lake, India.</title>
        <authorList>
            <person name="Joshi A."/>
            <person name="Thite S."/>
            <person name="Mengade P."/>
        </authorList>
    </citation>
    <scope>NUCLEOTIDE SEQUENCE</scope>
    <source>
        <strain evidence="3">MEB 203</strain>
    </source>
</reference>
<proteinExistence type="predicted"/>
<evidence type="ECO:0000313" key="4">
    <source>
        <dbReference type="Proteomes" id="UP001148125"/>
    </source>
</evidence>
<dbReference type="RefSeq" id="WP_275119061.1">
    <property type="nucleotide sequence ID" value="NZ_JAOTPO010000009.1"/>
</dbReference>
<dbReference type="SUPFAM" id="SSF52833">
    <property type="entry name" value="Thioredoxin-like"/>
    <property type="match status" value="1"/>
</dbReference>
<dbReference type="EMBL" id="JAOTPO010000009">
    <property type="protein sequence ID" value="MDE5414449.1"/>
    <property type="molecule type" value="Genomic_DNA"/>
</dbReference>
<feature type="domain" description="DSBA-like thioredoxin" evidence="2">
    <location>
        <begin position="3"/>
        <end position="205"/>
    </location>
</feature>